<feature type="non-terminal residue" evidence="2">
    <location>
        <position position="1"/>
    </location>
</feature>
<sequence length="536" mass="60547">ETGKIILAGNPAYTDDKGRLIDPATHDLITDAAGRPIILSEAITDKHGRLIDPITKEVLTDKSGVPYVIMEPHRTEERKKSVKKPRKPSDPRQRVLVGNPAMTDSFGRLIDAATHDLIKDAAGDPIVPYEKTTDKYGRVVDPNTQEVIYGKLGFPYVLKHLQTTDEHGRLIDPTTREPMRDEVGGMILVSNPARVDDEGHLVDPITNNFIKDAADEEIIPTAKNTDKYGRLVDPKSNMVITDESDQPIFMNQPPLINKEGQIIEPVLHTPVTDSHGEPIIFDDSLKTDEFGRLADPYTDQPIFDEYGRPIIITQVPILVEEETLSKESIIMPKISKQDDAQYETRHSIETTTDKILSYDEDRVSEKDDTQNFSAFRIDITVSLDGNENYDIKPRPDIYSFDRNDDKGLINEEDRSKIKLDGNENNDIKRRSDIYSFDGNDKELLNEDIKMRIRQTLADDDITLNRTNEARAQKDTTVFAADVSNKNKSPFQVAKKVHHTKHSKSNKTAPMAKALAAMKTDPEREDYLECNRIFMAN</sequence>
<proteinExistence type="predicted"/>
<evidence type="ECO:0000313" key="2">
    <source>
        <dbReference type="EMBL" id="JAS15486.1"/>
    </source>
</evidence>
<accession>A0A1B6CPR9</accession>
<organism evidence="2">
    <name type="scientific">Clastoptera arizonana</name>
    <name type="common">Arizona spittle bug</name>
    <dbReference type="NCBI Taxonomy" id="38151"/>
    <lineage>
        <taxon>Eukaryota</taxon>
        <taxon>Metazoa</taxon>
        <taxon>Ecdysozoa</taxon>
        <taxon>Arthropoda</taxon>
        <taxon>Hexapoda</taxon>
        <taxon>Insecta</taxon>
        <taxon>Pterygota</taxon>
        <taxon>Neoptera</taxon>
        <taxon>Paraneoptera</taxon>
        <taxon>Hemiptera</taxon>
        <taxon>Auchenorrhyncha</taxon>
        <taxon>Cercopoidea</taxon>
        <taxon>Clastopteridae</taxon>
        <taxon>Clastoptera</taxon>
    </lineage>
</organism>
<name>A0A1B6CPR9_9HEMI</name>
<dbReference type="EMBL" id="GEDC01021812">
    <property type="protein sequence ID" value="JAS15486.1"/>
    <property type="molecule type" value="Transcribed_RNA"/>
</dbReference>
<gene>
    <name evidence="2" type="ORF">g.21840</name>
</gene>
<dbReference type="AlphaFoldDB" id="A0A1B6CPR9"/>
<evidence type="ECO:0000256" key="1">
    <source>
        <dbReference type="SAM" id="MobiDB-lite"/>
    </source>
</evidence>
<protein>
    <submittedName>
        <fullName evidence="2">Uncharacterized protein</fullName>
    </submittedName>
</protein>
<feature type="region of interest" description="Disordered" evidence="1">
    <location>
        <begin position="69"/>
        <end position="98"/>
    </location>
</feature>
<reference evidence="2" key="1">
    <citation type="submission" date="2015-12" db="EMBL/GenBank/DDBJ databases">
        <title>De novo transcriptome assembly of four potential Pierce s Disease insect vectors from Arizona vineyards.</title>
        <authorList>
            <person name="Tassone E.E."/>
        </authorList>
    </citation>
    <scope>NUCLEOTIDE SEQUENCE</scope>
</reference>